<protein>
    <submittedName>
        <fullName evidence="2">Uncharacterized protein</fullName>
    </submittedName>
</protein>
<feature type="coiled-coil region" evidence="1">
    <location>
        <begin position="3"/>
        <end position="51"/>
    </location>
</feature>
<sequence length="107" mass="11810">AEVQQLAAAVEGMRKEVGDAERLRMAAEAELEELKRVAASLSEELQEATGLLARKVQVCNEMQAKLDREAALKADRERDLEDARRMHEISCRMLSIAATNSRSTGSP</sequence>
<proteinExistence type="predicted"/>
<keyword evidence="1" id="KW-0175">Coiled coil</keyword>
<organism evidence="2">
    <name type="scientific">Tetraselmis sp. GSL018</name>
    <dbReference type="NCBI Taxonomy" id="582737"/>
    <lineage>
        <taxon>Eukaryota</taxon>
        <taxon>Viridiplantae</taxon>
        <taxon>Chlorophyta</taxon>
        <taxon>core chlorophytes</taxon>
        <taxon>Chlorodendrophyceae</taxon>
        <taxon>Chlorodendrales</taxon>
        <taxon>Chlorodendraceae</taxon>
        <taxon>Tetraselmis</taxon>
    </lineage>
</organism>
<feature type="non-terminal residue" evidence="2">
    <location>
        <position position="1"/>
    </location>
</feature>
<dbReference type="EMBL" id="GBEZ01015945">
    <property type="protein sequence ID" value="JAC70259.1"/>
    <property type="molecule type" value="Transcribed_RNA"/>
</dbReference>
<accession>A0A061RHK8</accession>
<evidence type="ECO:0000256" key="1">
    <source>
        <dbReference type="SAM" id="Coils"/>
    </source>
</evidence>
<evidence type="ECO:0000313" key="2">
    <source>
        <dbReference type="EMBL" id="JAC70259.1"/>
    </source>
</evidence>
<dbReference type="AlphaFoldDB" id="A0A061RHK8"/>
<gene>
    <name evidence="2" type="ORF">TSPGSL018_4543</name>
</gene>
<name>A0A061RHK8_9CHLO</name>
<reference evidence="2" key="1">
    <citation type="submission" date="2014-05" db="EMBL/GenBank/DDBJ databases">
        <title>The transcriptome of the halophilic microalga Tetraselmis sp. GSL018 isolated from the Great Salt Lake, Utah.</title>
        <authorList>
            <person name="Jinkerson R.E."/>
            <person name="D'Adamo S."/>
            <person name="Posewitz M.C."/>
        </authorList>
    </citation>
    <scope>NUCLEOTIDE SEQUENCE</scope>
    <source>
        <strain evidence="2">GSL018</strain>
    </source>
</reference>